<evidence type="ECO:0000256" key="1">
    <source>
        <dbReference type="SAM" id="MobiDB-lite"/>
    </source>
</evidence>
<reference evidence="2" key="2">
    <citation type="submission" date="2018-05" db="EMBL/GenBank/DDBJ databases">
        <title>OgluRS3 (Oryza glumaepatula Reference Sequence Version 3).</title>
        <authorList>
            <person name="Zhang J."/>
            <person name="Kudrna D."/>
            <person name="Lee S."/>
            <person name="Talag J."/>
            <person name="Welchert J."/>
            <person name="Wing R.A."/>
        </authorList>
    </citation>
    <scope>NUCLEOTIDE SEQUENCE [LARGE SCALE GENOMIC DNA]</scope>
</reference>
<name>A0A0E0BG28_9ORYZ</name>
<feature type="region of interest" description="Disordered" evidence="1">
    <location>
        <begin position="1"/>
        <end position="66"/>
    </location>
</feature>
<feature type="compositionally biased region" description="Basic and acidic residues" evidence="1">
    <location>
        <begin position="25"/>
        <end position="48"/>
    </location>
</feature>
<accession>A0A0E0BG28</accession>
<dbReference type="Gramene" id="OGLUM11G04840.1">
    <property type="protein sequence ID" value="OGLUM11G04840.1"/>
    <property type="gene ID" value="OGLUM11G04840"/>
</dbReference>
<dbReference type="AlphaFoldDB" id="A0A0E0BG28"/>
<proteinExistence type="predicted"/>
<reference evidence="2" key="1">
    <citation type="submission" date="2015-04" db="UniProtKB">
        <authorList>
            <consortium name="EnsemblPlants"/>
        </authorList>
    </citation>
    <scope>IDENTIFICATION</scope>
</reference>
<dbReference type="Proteomes" id="UP000026961">
    <property type="component" value="Chromosome 11"/>
</dbReference>
<protein>
    <submittedName>
        <fullName evidence="2">Uncharacterized protein</fullName>
    </submittedName>
</protein>
<evidence type="ECO:0000313" key="2">
    <source>
        <dbReference type="EnsemblPlants" id="OGLUM11G04840.1"/>
    </source>
</evidence>
<dbReference type="HOGENOM" id="CLU_1328177_0_0_1"/>
<sequence>MERAAEAAHTNRSSSEDDDDDEGGDRERDGDRARGLQGGERERRRPPAEEAAASPRSRSRPGDDAGGGCRAGIACAAAPTPATSGSERIWGILAAPLLRSIMQDVAREGNANCHHTSSWARKPNLDDRFLDRNEFKLTTSCARKGGGDEVEVDGDGLGAHATAAAAAVCIASTTKDDLGLNNSYKSVQHMGDTKDKQEPMQLFKAFI</sequence>
<keyword evidence="3" id="KW-1185">Reference proteome</keyword>
<dbReference type="EnsemblPlants" id="OGLUM11G04840.1">
    <property type="protein sequence ID" value="OGLUM11G04840.1"/>
    <property type="gene ID" value="OGLUM11G04840"/>
</dbReference>
<organism evidence="2">
    <name type="scientific">Oryza glumipatula</name>
    <dbReference type="NCBI Taxonomy" id="40148"/>
    <lineage>
        <taxon>Eukaryota</taxon>
        <taxon>Viridiplantae</taxon>
        <taxon>Streptophyta</taxon>
        <taxon>Embryophyta</taxon>
        <taxon>Tracheophyta</taxon>
        <taxon>Spermatophyta</taxon>
        <taxon>Magnoliopsida</taxon>
        <taxon>Liliopsida</taxon>
        <taxon>Poales</taxon>
        <taxon>Poaceae</taxon>
        <taxon>BOP clade</taxon>
        <taxon>Oryzoideae</taxon>
        <taxon>Oryzeae</taxon>
        <taxon>Oryzinae</taxon>
        <taxon>Oryza</taxon>
    </lineage>
</organism>
<evidence type="ECO:0000313" key="3">
    <source>
        <dbReference type="Proteomes" id="UP000026961"/>
    </source>
</evidence>